<name>A0ABQ8IGQ1_9ROSI</name>
<organism evidence="7 8">
    <name type="scientific">Xanthoceras sorbifolium</name>
    <dbReference type="NCBI Taxonomy" id="99658"/>
    <lineage>
        <taxon>Eukaryota</taxon>
        <taxon>Viridiplantae</taxon>
        <taxon>Streptophyta</taxon>
        <taxon>Embryophyta</taxon>
        <taxon>Tracheophyta</taxon>
        <taxon>Spermatophyta</taxon>
        <taxon>Magnoliopsida</taxon>
        <taxon>eudicotyledons</taxon>
        <taxon>Gunneridae</taxon>
        <taxon>Pentapetalae</taxon>
        <taxon>rosids</taxon>
        <taxon>malvids</taxon>
        <taxon>Sapindales</taxon>
        <taxon>Sapindaceae</taxon>
        <taxon>Xanthoceroideae</taxon>
        <taxon>Xanthoceras</taxon>
    </lineage>
</organism>
<feature type="transmembrane region" description="Helical" evidence="6">
    <location>
        <begin position="139"/>
        <end position="155"/>
    </location>
</feature>
<protein>
    <recommendedName>
        <fullName evidence="9">PXMP2/4 family protein 4</fullName>
    </recommendedName>
</protein>
<evidence type="ECO:0008006" key="9">
    <source>
        <dbReference type="Google" id="ProtNLM"/>
    </source>
</evidence>
<dbReference type="EMBL" id="JAFEMO010000002">
    <property type="protein sequence ID" value="KAH7575382.1"/>
    <property type="molecule type" value="Genomic_DNA"/>
</dbReference>
<keyword evidence="3 6" id="KW-0812">Transmembrane</keyword>
<dbReference type="Pfam" id="PF04117">
    <property type="entry name" value="Mpv17_PMP22"/>
    <property type="match status" value="1"/>
</dbReference>
<proteinExistence type="inferred from homology"/>
<keyword evidence="8" id="KW-1185">Reference proteome</keyword>
<evidence type="ECO:0000256" key="5">
    <source>
        <dbReference type="ARBA" id="ARBA00023136"/>
    </source>
</evidence>
<evidence type="ECO:0000313" key="7">
    <source>
        <dbReference type="EMBL" id="KAH7575382.1"/>
    </source>
</evidence>
<evidence type="ECO:0000256" key="1">
    <source>
        <dbReference type="ARBA" id="ARBA00004141"/>
    </source>
</evidence>
<dbReference type="Proteomes" id="UP000827721">
    <property type="component" value="Unassembled WGS sequence"/>
</dbReference>
<evidence type="ECO:0000256" key="2">
    <source>
        <dbReference type="ARBA" id="ARBA00006824"/>
    </source>
</evidence>
<comment type="caution">
    <text evidence="7">The sequence shown here is derived from an EMBL/GenBank/DDBJ whole genome shotgun (WGS) entry which is preliminary data.</text>
</comment>
<comment type="subcellular location">
    <subcellularLocation>
        <location evidence="1">Membrane</location>
        <topology evidence="1">Multi-pass membrane protein</topology>
    </subcellularLocation>
</comment>
<accession>A0ABQ8IGQ1</accession>
<dbReference type="PANTHER" id="PTHR11266">
    <property type="entry name" value="PEROXISOMAL MEMBRANE PROTEIN 2, PXMP2 MPV17"/>
    <property type="match status" value="1"/>
</dbReference>
<evidence type="ECO:0000256" key="6">
    <source>
        <dbReference type="RuleBase" id="RU363053"/>
    </source>
</evidence>
<dbReference type="InterPro" id="IPR007248">
    <property type="entry name" value="Mpv17_PMP22"/>
</dbReference>
<sequence length="303" mass="34189">MRGALKRNSTISQLLQTQNRRNTDVFIDPFARIHQNVLREQAQSRDYFKFSHLFRRSTRECNEVSPSLFSSAFSSSSSSSTTSASLVKVGFVGWYLGMIKARPMLTKSVTCSLIYIAADLSSQTIATSTSFDLLRTLRMAGYGMVVLGPSLHYWFNFLSKLFPKQDLISTFKKIAMAQTLYGPFMTVIFLSLNAYLQGENGAEIVARLKRDMLPTMINGVMYWPACDFITYRFIPVHLQLLLGCGMNSDQDIVATGEQFFFISMDHLFDVHGKPRKSWLILADSFSVANFLDISHVQDPLSVA</sequence>
<keyword evidence="5 6" id="KW-0472">Membrane</keyword>
<keyword evidence="4 6" id="KW-1133">Transmembrane helix</keyword>
<evidence type="ECO:0000256" key="3">
    <source>
        <dbReference type="ARBA" id="ARBA00022692"/>
    </source>
</evidence>
<evidence type="ECO:0000256" key="4">
    <source>
        <dbReference type="ARBA" id="ARBA00022989"/>
    </source>
</evidence>
<evidence type="ECO:0000313" key="8">
    <source>
        <dbReference type="Proteomes" id="UP000827721"/>
    </source>
</evidence>
<comment type="similarity">
    <text evidence="2 6">Belongs to the peroxisomal membrane protein PXMP2/4 family.</text>
</comment>
<dbReference type="PANTHER" id="PTHR11266:SF18">
    <property type="entry name" value="OS12G0508100 PROTEIN"/>
    <property type="match status" value="1"/>
</dbReference>
<feature type="transmembrane region" description="Helical" evidence="6">
    <location>
        <begin position="175"/>
        <end position="196"/>
    </location>
</feature>
<gene>
    <name evidence="7" type="ORF">JRO89_XS02G0094900</name>
</gene>
<reference evidence="7 8" key="1">
    <citation type="submission" date="2021-02" db="EMBL/GenBank/DDBJ databases">
        <title>Plant Genome Project.</title>
        <authorList>
            <person name="Zhang R.-G."/>
        </authorList>
    </citation>
    <scope>NUCLEOTIDE SEQUENCE [LARGE SCALE GENOMIC DNA]</scope>
    <source>
        <tissue evidence="7">Leaves</tissue>
    </source>
</reference>